<evidence type="ECO:0000256" key="4">
    <source>
        <dbReference type="ARBA" id="ARBA00016244"/>
    </source>
</evidence>
<feature type="coiled-coil region" evidence="7">
    <location>
        <begin position="161"/>
        <end position="188"/>
    </location>
</feature>
<keyword evidence="5" id="KW-0964">Secreted</keyword>
<dbReference type="SUPFAM" id="SSF64518">
    <property type="entry name" value="Phase 1 flagellin"/>
    <property type="match status" value="1"/>
</dbReference>
<keyword evidence="11" id="KW-0966">Cell projection</keyword>
<feature type="domain" description="Flagellar hook-associated protein FlgK helical" evidence="10">
    <location>
        <begin position="90"/>
        <end position="313"/>
    </location>
</feature>
<evidence type="ECO:0000256" key="1">
    <source>
        <dbReference type="ARBA" id="ARBA00004117"/>
    </source>
</evidence>
<name>A0A975C000_9CAUL</name>
<dbReference type="NCBIfam" id="TIGR02492">
    <property type="entry name" value="flgK_ends"/>
    <property type="match status" value="1"/>
</dbReference>
<feature type="domain" description="Flagellar basal body rod protein N-terminal" evidence="8">
    <location>
        <begin position="7"/>
        <end position="36"/>
    </location>
</feature>
<sequence>MSLSSILNIANSGLATSQAQLRVVSDNVANVNTPGYVRKIADQVALTTEGVGSGVDIARVRLATDRFLQAASLNSSAEANRQDVKYELYDRIQTLFGDPGGDTGFFSQIDGIFSAFAATAENATSSPLRQEALFKTQALFDESARIAGQIQSVREDADGRVQTAVEKANDLLKQIETLNTDIAKALATNGDASGSETTQATLIGQLSELMDVKVTQRNNGGVTVRTSSGLLLAGAGAAKIEYRAAGSVNAESKFDDIYITEPGGQKRSLTDGLVSGEIKGLLETRDIEAPAAAERLGELMTHVADELNRAHNANSAVPAPQTLTGKNVGQTLETALAGFTGTTNIAVTNASGVVTTRVPIVFSGGTMTINGVAATPATFLTTLNTQLAGAATASFTDGKLSITAAGATDGVVIADDATSPSSKAGRGFSHYFGMNDLITADRPSNYDIGLTASSLHGFAAGETVILRFAEPDGTRLRDLTVTVPTGTGTMSELLTAMNNPVTGVGRYGTFSLDSTGSVVFKGNTDPAATMSVIKDTTTQVPSGVSMTELFGLGGGVRASRADGFKVRADISGNPAKLSLAQLNLSAAAGTTALASGDGRGALGLADAGQKTVSFQASGGSAAGQQSVSRYASDFSGDIGARAAAAKTRAASADAVHTEAQTRQTAYEGVNLDEELVNMTTFQQSFNASARLIQAVKDMYDTLLGMVQ</sequence>
<reference evidence="11" key="1">
    <citation type="submission" date="2020-09" db="EMBL/GenBank/DDBJ databases">
        <title>Brevundimonas sp. LVF2 isolated from a puddle in Goettingen, Germany.</title>
        <authorList>
            <person name="Friedrich I."/>
            <person name="Klassen A."/>
            <person name="Hannes N."/>
            <person name="Schneider D."/>
            <person name="Hertel R."/>
            <person name="Daniel R."/>
        </authorList>
    </citation>
    <scope>NUCLEOTIDE SEQUENCE</scope>
    <source>
        <strain evidence="11">LVF2</strain>
    </source>
</reference>
<dbReference type="Pfam" id="PF22638">
    <property type="entry name" value="FlgK_D1"/>
    <property type="match status" value="1"/>
</dbReference>
<dbReference type="PANTHER" id="PTHR30033:SF1">
    <property type="entry name" value="FLAGELLAR HOOK-ASSOCIATED PROTEIN 1"/>
    <property type="match status" value="1"/>
</dbReference>
<evidence type="ECO:0000256" key="2">
    <source>
        <dbReference type="ARBA" id="ARBA00004613"/>
    </source>
</evidence>
<evidence type="ECO:0000256" key="3">
    <source>
        <dbReference type="ARBA" id="ARBA00009677"/>
    </source>
</evidence>
<keyword evidence="12" id="KW-1185">Reference proteome</keyword>
<protein>
    <recommendedName>
        <fullName evidence="4">Flagellar hook-associated protein 1</fullName>
    </recommendedName>
</protein>
<feature type="domain" description="Flagellar basal-body/hook protein C-terminal" evidence="9">
    <location>
        <begin position="668"/>
        <end position="704"/>
    </location>
</feature>
<dbReference type="KEGG" id="bgoe:IFJ75_10445"/>
<dbReference type="InterPro" id="IPR002371">
    <property type="entry name" value="FlgK"/>
</dbReference>
<dbReference type="GO" id="GO:0009424">
    <property type="term" value="C:bacterial-type flagellum hook"/>
    <property type="evidence" value="ECO:0007669"/>
    <property type="project" value="InterPro"/>
</dbReference>
<comment type="similarity">
    <text evidence="3">Belongs to the flagella basal body rod proteins family.</text>
</comment>
<dbReference type="Pfam" id="PF00460">
    <property type="entry name" value="Flg_bb_rod"/>
    <property type="match status" value="1"/>
</dbReference>
<dbReference type="GO" id="GO:0044780">
    <property type="term" value="P:bacterial-type flagellum assembly"/>
    <property type="evidence" value="ECO:0007669"/>
    <property type="project" value="InterPro"/>
</dbReference>
<dbReference type="PRINTS" id="PR01005">
    <property type="entry name" value="FLGHOOKAP1"/>
</dbReference>
<dbReference type="InterPro" id="IPR053927">
    <property type="entry name" value="FlgK_helical"/>
</dbReference>
<accession>A0A975C000</accession>
<comment type="subcellular location">
    <subcellularLocation>
        <location evidence="1">Bacterial flagellum basal body</location>
    </subcellularLocation>
    <subcellularLocation>
        <location evidence="2">Secreted</location>
    </subcellularLocation>
</comment>
<dbReference type="InterPro" id="IPR001444">
    <property type="entry name" value="Flag_bb_rod_N"/>
</dbReference>
<evidence type="ECO:0000256" key="6">
    <source>
        <dbReference type="ARBA" id="ARBA00023143"/>
    </source>
</evidence>
<dbReference type="RefSeq" id="WP_207867958.1">
    <property type="nucleotide sequence ID" value="NZ_CP062222.1"/>
</dbReference>
<dbReference type="GO" id="GO:0005576">
    <property type="term" value="C:extracellular region"/>
    <property type="evidence" value="ECO:0007669"/>
    <property type="project" value="UniProtKB-SubCell"/>
</dbReference>
<evidence type="ECO:0000313" key="12">
    <source>
        <dbReference type="Proteomes" id="UP000663918"/>
    </source>
</evidence>
<dbReference type="PANTHER" id="PTHR30033">
    <property type="entry name" value="FLAGELLAR HOOK-ASSOCIATED PROTEIN 1"/>
    <property type="match status" value="1"/>
</dbReference>
<evidence type="ECO:0000256" key="7">
    <source>
        <dbReference type="SAM" id="Coils"/>
    </source>
</evidence>
<keyword evidence="11" id="KW-0969">Cilium</keyword>
<evidence type="ECO:0000313" key="11">
    <source>
        <dbReference type="EMBL" id="QTC89734.1"/>
    </source>
</evidence>
<gene>
    <name evidence="11" type="primary">flgK</name>
    <name evidence="11" type="ORF">IFJ75_10445</name>
</gene>
<keyword evidence="11" id="KW-0282">Flagellum</keyword>
<evidence type="ECO:0000259" key="10">
    <source>
        <dbReference type="Pfam" id="PF22638"/>
    </source>
</evidence>
<evidence type="ECO:0000259" key="8">
    <source>
        <dbReference type="Pfam" id="PF00460"/>
    </source>
</evidence>
<keyword evidence="7" id="KW-0175">Coiled coil</keyword>
<keyword evidence="6" id="KW-0975">Bacterial flagellum</keyword>
<dbReference type="Proteomes" id="UP000663918">
    <property type="component" value="Chromosome"/>
</dbReference>
<dbReference type="GO" id="GO:0005198">
    <property type="term" value="F:structural molecule activity"/>
    <property type="evidence" value="ECO:0007669"/>
    <property type="project" value="InterPro"/>
</dbReference>
<dbReference type="EMBL" id="CP062222">
    <property type="protein sequence ID" value="QTC89734.1"/>
    <property type="molecule type" value="Genomic_DNA"/>
</dbReference>
<dbReference type="AlphaFoldDB" id="A0A975C000"/>
<dbReference type="Pfam" id="PF06429">
    <property type="entry name" value="Flg_bbr_C"/>
    <property type="match status" value="1"/>
</dbReference>
<proteinExistence type="inferred from homology"/>
<dbReference type="GO" id="GO:0009425">
    <property type="term" value="C:bacterial-type flagellum basal body"/>
    <property type="evidence" value="ECO:0007669"/>
    <property type="project" value="UniProtKB-SubCell"/>
</dbReference>
<evidence type="ECO:0000256" key="5">
    <source>
        <dbReference type="ARBA" id="ARBA00022525"/>
    </source>
</evidence>
<dbReference type="InterPro" id="IPR010930">
    <property type="entry name" value="Flg_bb/hook_C_dom"/>
</dbReference>
<evidence type="ECO:0000259" key="9">
    <source>
        <dbReference type="Pfam" id="PF06429"/>
    </source>
</evidence>
<organism evidence="11 12">
    <name type="scientific">Brevundimonas goettingensis</name>
    <dbReference type="NCBI Taxonomy" id="2774190"/>
    <lineage>
        <taxon>Bacteria</taxon>
        <taxon>Pseudomonadati</taxon>
        <taxon>Pseudomonadota</taxon>
        <taxon>Alphaproteobacteria</taxon>
        <taxon>Caulobacterales</taxon>
        <taxon>Caulobacteraceae</taxon>
        <taxon>Brevundimonas</taxon>
    </lineage>
</organism>
<dbReference type="PROSITE" id="PS00588">
    <property type="entry name" value="FLAGELLA_BB_ROD"/>
    <property type="match status" value="1"/>
</dbReference>
<dbReference type="InterPro" id="IPR019776">
    <property type="entry name" value="Flagellar_basal_body_rod_CS"/>
</dbReference>